<feature type="transmembrane region" description="Helical" evidence="1">
    <location>
        <begin position="20"/>
        <end position="38"/>
    </location>
</feature>
<dbReference type="STRING" id="335543.Sfum_3937"/>
<evidence type="ECO:0000313" key="2">
    <source>
        <dbReference type="EMBL" id="ABK19606.1"/>
    </source>
</evidence>
<dbReference type="HOGENOM" id="CLU_112039_3_0_7"/>
<dbReference type="EMBL" id="CP000478">
    <property type="protein sequence ID" value="ABK19606.1"/>
    <property type="molecule type" value="Genomic_DNA"/>
</dbReference>
<keyword evidence="3" id="KW-1185">Reference proteome</keyword>
<keyword evidence="1" id="KW-0472">Membrane</keyword>
<organism evidence="2 3">
    <name type="scientific">Syntrophobacter fumaroxidans (strain DSM 10017 / MPOB)</name>
    <dbReference type="NCBI Taxonomy" id="335543"/>
    <lineage>
        <taxon>Bacteria</taxon>
        <taxon>Pseudomonadati</taxon>
        <taxon>Thermodesulfobacteriota</taxon>
        <taxon>Syntrophobacteria</taxon>
        <taxon>Syntrophobacterales</taxon>
        <taxon>Syntrophobacteraceae</taxon>
        <taxon>Syntrophobacter</taxon>
    </lineage>
</organism>
<dbReference type="InterPro" id="IPR021471">
    <property type="entry name" value="DUF3124"/>
</dbReference>
<sequence length="173" mass="18989">MKGELVMPSTLVKTNKSTVFSLYVVPLIALIIALAQPASAEVKLLRGQTVYVPAYSHIYHGDREVPFYLTVTLSVRNTDPEHPISITAVEYHDNDGKLLTNYLKAAVKLAPMGSIHYIVKESDRSGGAGANFIVRWRSESKVTEPLIESVMISTATQQGISFTSRGQAVRDEP</sequence>
<dbReference type="eggNOG" id="ENOG5032TD0">
    <property type="taxonomic scope" value="Bacteria"/>
</dbReference>
<evidence type="ECO:0000313" key="3">
    <source>
        <dbReference type="Proteomes" id="UP000001784"/>
    </source>
</evidence>
<dbReference type="Proteomes" id="UP000001784">
    <property type="component" value="Chromosome"/>
</dbReference>
<evidence type="ECO:0000256" key="1">
    <source>
        <dbReference type="SAM" id="Phobius"/>
    </source>
</evidence>
<gene>
    <name evidence="2" type="ordered locus">Sfum_3937</name>
</gene>
<dbReference type="InParanoid" id="A0LQA4"/>
<reference evidence="2 3" key="1">
    <citation type="submission" date="2006-10" db="EMBL/GenBank/DDBJ databases">
        <title>Complete sequence of Syntrophobacter fumaroxidans MPOB.</title>
        <authorList>
            <consortium name="US DOE Joint Genome Institute"/>
            <person name="Copeland A."/>
            <person name="Lucas S."/>
            <person name="Lapidus A."/>
            <person name="Barry K."/>
            <person name="Detter J.C."/>
            <person name="Glavina del Rio T."/>
            <person name="Hammon N."/>
            <person name="Israni S."/>
            <person name="Pitluck S."/>
            <person name="Goltsman E.G."/>
            <person name="Martinez M."/>
            <person name="Schmutz J."/>
            <person name="Larimer F."/>
            <person name="Land M."/>
            <person name="Hauser L."/>
            <person name="Kyrpides N."/>
            <person name="Kim E."/>
            <person name="Boone D.R."/>
            <person name="Brockman F."/>
            <person name="Culley D."/>
            <person name="Ferry J."/>
            <person name="Gunsalus R."/>
            <person name="McInerney M.J."/>
            <person name="Morrison M."/>
            <person name="Plugge C."/>
            <person name="Rohlin L."/>
            <person name="Scholten J."/>
            <person name="Sieber J."/>
            <person name="Stams A.J.M."/>
            <person name="Worm P."/>
            <person name="Henstra A.M."/>
            <person name="Richardson P."/>
        </authorList>
    </citation>
    <scope>NUCLEOTIDE SEQUENCE [LARGE SCALE GENOMIC DNA]</scope>
    <source>
        <strain evidence="3">DSM 10017 / MPOB</strain>
    </source>
</reference>
<keyword evidence="1" id="KW-1133">Transmembrane helix</keyword>
<protein>
    <recommendedName>
        <fullName evidence="4">DUF3124 domain-containing protein</fullName>
    </recommendedName>
</protein>
<dbReference type="AlphaFoldDB" id="A0LQA4"/>
<name>A0LQA4_SYNFM</name>
<keyword evidence="1" id="KW-0812">Transmembrane</keyword>
<dbReference type="KEGG" id="sfu:Sfum_3937"/>
<evidence type="ECO:0008006" key="4">
    <source>
        <dbReference type="Google" id="ProtNLM"/>
    </source>
</evidence>
<dbReference type="Pfam" id="PF11322">
    <property type="entry name" value="DUF3124"/>
    <property type="match status" value="1"/>
</dbReference>
<accession>A0LQA4</accession>
<proteinExistence type="predicted"/>